<dbReference type="Proteomes" id="UP000198844">
    <property type="component" value="Unassembled WGS sequence"/>
</dbReference>
<dbReference type="RefSeq" id="WP_093646293.1">
    <property type="nucleotide sequence ID" value="NZ_FPBH01000045.1"/>
</dbReference>
<proteinExistence type="predicted"/>
<dbReference type="Pfam" id="PF12087">
    <property type="entry name" value="DUF3564"/>
    <property type="match status" value="1"/>
</dbReference>
<gene>
    <name evidence="1" type="ORF">SAMN05192563_104536</name>
</gene>
<evidence type="ECO:0000313" key="2">
    <source>
        <dbReference type="Proteomes" id="UP000198844"/>
    </source>
</evidence>
<reference evidence="1 2" key="1">
    <citation type="submission" date="2016-10" db="EMBL/GenBank/DDBJ databases">
        <authorList>
            <person name="de Groot N.N."/>
        </authorList>
    </citation>
    <scope>NUCLEOTIDE SEQUENCE [LARGE SCALE GENOMIC DNA]</scope>
    <source>
        <strain evidence="1 2">LMG 27731</strain>
    </source>
</reference>
<evidence type="ECO:0000313" key="1">
    <source>
        <dbReference type="EMBL" id="SFU26013.1"/>
    </source>
</evidence>
<name>A0A1I7EQ45_9BURK</name>
<dbReference type="EMBL" id="FPBH01000045">
    <property type="protein sequence ID" value="SFU26013.1"/>
    <property type="molecule type" value="Genomic_DNA"/>
</dbReference>
<accession>A0A1I7EQ45</accession>
<dbReference type="AlphaFoldDB" id="A0A1I7EQ45"/>
<dbReference type="InterPro" id="IPR021947">
    <property type="entry name" value="DUF3564"/>
</dbReference>
<evidence type="ECO:0008006" key="3">
    <source>
        <dbReference type="Google" id="ProtNLM"/>
    </source>
</evidence>
<protein>
    <recommendedName>
        <fullName evidence="3">DUF3564 domain-containing protein</fullName>
    </recommendedName>
</protein>
<organism evidence="1 2">
    <name type="scientific">Paraburkholderia aspalathi</name>
    <dbReference type="NCBI Taxonomy" id="1324617"/>
    <lineage>
        <taxon>Bacteria</taxon>
        <taxon>Pseudomonadati</taxon>
        <taxon>Pseudomonadota</taxon>
        <taxon>Betaproteobacteria</taxon>
        <taxon>Burkholderiales</taxon>
        <taxon>Burkholderiaceae</taxon>
        <taxon>Paraburkholderia</taxon>
    </lineage>
</organism>
<dbReference type="OrthoDB" id="9130024at2"/>
<sequence>MRLTILINGPDPTVNHDYAVLWLDTGEQRWSREAHAGIDLPEWGEIHYSSDSTVLSRSAEPLCVLHDLRVNGREDVSCADGIATLSPEASYAQIVWHWRLQAVDRTRIYADNALFAGEVSARASSPMTALTGATAARVLPGDVRRPG</sequence>